<dbReference type="InterPro" id="IPR006059">
    <property type="entry name" value="SBP"/>
</dbReference>
<sequence>MRKAITYTSNLFKEGIADVNADTSAGTNMAAFASGKTSMMMEGFTAIGQVEQVGGPDMGNKFTTAPLPKGEKESVSYSGGRDMVVFKDSKNKDAAWKMTKWMSKPETQAKWYKLSADLPTSSKAWEDPELKNDEKLTSFAIQMKSMKATPSVITCAQVSASVDKIMEQINKGAFSVDNGLEQFQSEAESAGMGN</sequence>
<evidence type="ECO:0000256" key="1">
    <source>
        <dbReference type="ARBA" id="ARBA00008520"/>
    </source>
</evidence>
<dbReference type="GO" id="GO:0055052">
    <property type="term" value="C:ATP-binding cassette (ABC) transporter complex, substrate-binding subunit-containing"/>
    <property type="evidence" value="ECO:0007669"/>
    <property type="project" value="TreeGrafter"/>
</dbReference>
<dbReference type="AlphaFoldDB" id="A0A086Z0E5"/>
<dbReference type="GO" id="GO:1901982">
    <property type="term" value="F:maltose binding"/>
    <property type="evidence" value="ECO:0007669"/>
    <property type="project" value="TreeGrafter"/>
</dbReference>
<dbReference type="Gene3D" id="3.40.190.10">
    <property type="entry name" value="Periplasmic binding protein-like II"/>
    <property type="match status" value="2"/>
</dbReference>
<keyword evidence="3" id="KW-0732">Signal</keyword>
<evidence type="ECO:0000313" key="4">
    <source>
        <dbReference type="EMBL" id="KFI39995.1"/>
    </source>
</evidence>
<comment type="caution">
    <text evidence="4">The sequence shown here is derived from an EMBL/GenBank/DDBJ whole genome shotgun (WGS) entry which is preliminary data.</text>
</comment>
<dbReference type="eggNOG" id="COG2182">
    <property type="taxonomic scope" value="Bacteria"/>
</dbReference>
<proteinExistence type="inferred from homology"/>
<keyword evidence="2" id="KW-0813">Transport</keyword>
<dbReference type="SUPFAM" id="SSF53850">
    <property type="entry name" value="Periplasmic binding protein-like II"/>
    <property type="match status" value="1"/>
</dbReference>
<dbReference type="GO" id="GO:0042956">
    <property type="term" value="P:maltodextrin transmembrane transport"/>
    <property type="evidence" value="ECO:0007669"/>
    <property type="project" value="TreeGrafter"/>
</dbReference>
<name>A0A086Z0E5_9BIFI</name>
<evidence type="ECO:0000256" key="2">
    <source>
        <dbReference type="ARBA" id="ARBA00022448"/>
    </source>
</evidence>
<dbReference type="PANTHER" id="PTHR30061">
    <property type="entry name" value="MALTOSE-BINDING PERIPLASMIC PROTEIN"/>
    <property type="match status" value="1"/>
</dbReference>
<accession>A0A086Z0E5</accession>
<evidence type="ECO:0000256" key="3">
    <source>
        <dbReference type="ARBA" id="ARBA00022729"/>
    </source>
</evidence>
<comment type="similarity">
    <text evidence="1">Belongs to the bacterial solute-binding protein 1 family.</text>
</comment>
<gene>
    <name evidence="4" type="ORF">BACT_0696</name>
</gene>
<organism evidence="4 5">
    <name type="scientific">Bifidobacterium actinocoloniiforme DSM 22766</name>
    <dbReference type="NCBI Taxonomy" id="1437605"/>
    <lineage>
        <taxon>Bacteria</taxon>
        <taxon>Bacillati</taxon>
        <taxon>Actinomycetota</taxon>
        <taxon>Actinomycetes</taxon>
        <taxon>Bifidobacteriales</taxon>
        <taxon>Bifidobacteriaceae</taxon>
        <taxon>Bifidobacterium</taxon>
    </lineage>
</organism>
<evidence type="ECO:0000313" key="5">
    <source>
        <dbReference type="Proteomes" id="UP000029015"/>
    </source>
</evidence>
<dbReference type="GO" id="GO:0015768">
    <property type="term" value="P:maltose transport"/>
    <property type="evidence" value="ECO:0007669"/>
    <property type="project" value="TreeGrafter"/>
</dbReference>
<protein>
    <submittedName>
        <fullName evidence="4">Sugar ABC transporter binding protein</fullName>
    </submittedName>
</protein>
<dbReference type="RefSeq" id="WP_338010399.1">
    <property type="nucleotide sequence ID" value="NZ_JDUR01000017.1"/>
</dbReference>
<keyword evidence="5" id="KW-1185">Reference proteome</keyword>
<reference evidence="4 5" key="1">
    <citation type="submission" date="2014-03" db="EMBL/GenBank/DDBJ databases">
        <title>Genomics of Bifidobacteria.</title>
        <authorList>
            <person name="Ventura M."/>
            <person name="Milani C."/>
            <person name="Lugli G.A."/>
        </authorList>
    </citation>
    <scope>NUCLEOTIDE SEQUENCE [LARGE SCALE GENOMIC DNA]</scope>
    <source>
        <strain evidence="4 5">DSM 22766</strain>
    </source>
</reference>
<dbReference type="PANTHER" id="PTHR30061:SF50">
    <property type="entry name" value="MALTOSE_MALTODEXTRIN-BINDING PERIPLASMIC PROTEIN"/>
    <property type="match status" value="1"/>
</dbReference>
<dbReference type="Proteomes" id="UP000029015">
    <property type="component" value="Unassembled WGS sequence"/>
</dbReference>
<dbReference type="EMBL" id="JGYK01000001">
    <property type="protein sequence ID" value="KFI39995.1"/>
    <property type="molecule type" value="Genomic_DNA"/>
</dbReference>
<dbReference type="Pfam" id="PF13416">
    <property type="entry name" value="SBP_bac_8"/>
    <property type="match status" value="1"/>
</dbReference>